<dbReference type="InterPro" id="IPR051254">
    <property type="entry name" value="PPP1R15"/>
</dbReference>
<name>A0A443QA18_9ACAR</name>
<organism evidence="1 2">
    <name type="scientific">Dinothrombium tinctorium</name>
    <dbReference type="NCBI Taxonomy" id="1965070"/>
    <lineage>
        <taxon>Eukaryota</taxon>
        <taxon>Metazoa</taxon>
        <taxon>Ecdysozoa</taxon>
        <taxon>Arthropoda</taxon>
        <taxon>Chelicerata</taxon>
        <taxon>Arachnida</taxon>
        <taxon>Acari</taxon>
        <taxon>Acariformes</taxon>
        <taxon>Trombidiformes</taxon>
        <taxon>Prostigmata</taxon>
        <taxon>Anystina</taxon>
        <taxon>Parasitengona</taxon>
        <taxon>Trombidioidea</taxon>
        <taxon>Trombidiidae</taxon>
        <taxon>Dinothrombium</taxon>
    </lineage>
</organism>
<dbReference type="PANTHER" id="PTHR16489:SF12">
    <property type="entry name" value="GH11727P"/>
    <property type="match status" value="1"/>
</dbReference>
<dbReference type="Proteomes" id="UP000285301">
    <property type="component" value="Unassembled WGS sequence"/>
</dbReference>
<dbReference type="AlphaFoldDB" id="A0A443QA18"/>
<proteinExistence type="predicted"/>
<protein>
    <submittedName>
        <fullName evidence="1">Uncharacterized protein</fullName>
    </submittedName>
</protein>
<dbReference type="GO" id="GO:0000164">
    <property type="term" value="C:protein phosphatase type 1 complex"/>
    <property type="evidence" value="ECO:0007669"/>
    <property type="project" value="TreeGrafter"/>
</dbReference>
<sequence length="64" mass="7733">MYCYADNAASQETRKKYWEFMALDRSRFQNRISRVEQCLQEVLSENHRKHIFATRFSLPAALEF</sequence>
<dbReference type="OrthoDB" id="5976067at2759"/>
<comment type="caution">
    <text evidence="1">The sequence shown here is derived from an EMBL/GenBank/DDBJ whole genome shotgun (WGS) entry which is preliminary data.</text>
</comment>
<reference evidence="1 2" key="1">
    <citation type="journal article" date="2018" name="Gigascience">
        <title>Genomes of trombidid mites reveal novel predicted allergens and laterally-transferred genes associated with secondary metabolism.</title>
        <authorList>
            <person name="Dong X."/>
            <person name="Chaisiri K."/>
            <person name="Xia D."/>
            <person name="Armstrong S.D."/>
            <person name="Fang Y."/>
            <person name="Donnelly M.J."/>
            <person name="Kadowaki T."/>
            <person name="McGarry J.W."/>
            <person name="Darby A.C."/>
            <person name="Makepeace B.L."/>
        </authorList>
    </citation>
    <scope>NUCLEOTIDE SEQUENCE [LARGE SCALE GENOMIC DNA]</scope>
    <source>
        <strain evidence="1">UoL-WK</strain>
    </source>
</reference>
<keyword evidence="2" id="KW-1185">Reference proteome</keyword>
<dbReference type="GO" id="GO:0019888">
    <property type="term" value="F:protein phosphatase regulator activity"/>
    <property type="evidence" value="ECO:0007669"/>
    <property type="project" value="TreeGrafter"/>
</dbReference>
<dbReference type="EMBL" id="NCKU01013188">
    <property type="protein sequence ID" value="RWR99886.1"/>
    <property type="molecule type" value="Genomic_DNA"/>
</dbReference>
<evidence type="ECO:0000313" key="1">
    <source>
        <dbReference type="EMBL" id="RWR99886.1"/>
    </source>
</evidence>
<accession>A0A443QA18</accession>
<dbReference type="GO" id="GO:0005783">
    <property type="term" value="C:endoplasmic reticulum"/>
    <property type="evidence" value="ECO:0007669"/>
    <property type="project" value="TreeGrafter"/>
</dbReference>
<evidence type="ECO:0000313" key="2">
    <source>
        <dbReference type="Proteomes" id="UP000285301"/>
    </source>
</evidence>
<dbReference type="PANTHER" id="PTHR16489">
    <property type="entry name" value="GH11727P"/>
    <property type="match status" value="1"/>
</dbReference>
<gene>
    <name evidence="1" type="ORF">B4U79_00662</name>
</gene>
<dbReference type="GO" id="GO:0034976">
    <property type="term" value="P:response to endoplasmic reticulum stress"/>
    <property type="evidence" value="ECO:0007669"/>
    <property type="project" value="TreeGrafter"/>
</dbReference>